<evidence type="ECO:0008006" key="4">
    <source>
        <dbReference type="Google" id="ProtNLM"/>
    </source>
</evidence>
<keyword evidence="1" id="KW-1133">Transmembrane helix</keyword>
<reference evidence="2 3" key="1">
    <citation type="submission" date="2019-11" db="EMBL/GenBank/DDBJ databases">
        <title>Bacillus lacus genome.</title>
        <authorList>
            <person name="Allen C.J."/>
            <person name="Newman J.D."/>
        </authorList>
    </citation>
    <scope>NUCLEOTIDE SEQUENCE [LARGE SCALE GENOMIC DNA]</scope>
    <source>
        <strain evidence="2 3">KCTC 33946</strain>
    </source>
</reference>
<dbReference type="OrthoDB" id="2361316at2"/>
<proteinExistence type="predicted"/>
<accession>A0A7X2J0R1</accession>
<evidence type="ECO:0000313" key="3">
    <source>
        <dbReference type="Proteomes" id="UP000448867"/>
    </source>
</evidence>
<comment type="caution">
    <text evidence="2">The sequence shown here is derived from an EMBL/GenBank/DDBJ whole genome shotgun (WGS) entry which is preliminary data.</text>
</comment>
<feature type="transmembrane region" description="Helical" evidence="1">
    <location>
        <begin position="42"/>
        <end position="64"/>
    </location>
</feature>
<evidence type="ECO:0000313" key="2">
    <source>
        <dbReference type="EMBL" id="MRX72613.1"/>
    </source>
</evidence>
<gene>
    <name evidence="2" type="ORF">GJU40_10685</name>
</gene>
<protein>
    <recommendedName>
        <fullName evidence="4">Competence protein ComGF</fullName>
    </recommendedName>
</protein>
<organism evidence="2 3">
    <name type="scientific">Metabacillus lacus</name>
    <dbReference type="NCBI Taxonomy" id="1983721"/>
    <lineage>
        <taxon>Bacteria</taxon>
        <taxon>Bacillati</taxon>
        <taxon>Bacillota</taxon>
        <taxon>Bacilli</taxon>
        <taxon>Bacillales</taxon>
        <taxon>Bacillaceae</taxon>
        <taxon>Metabacillus</taxon>
    </lineage>
</organism>
<evidence type="ECO:0000256" key="1">
    <source>
        <dbReference type="SAM" id="Phobius"/>
    </source>
</evidence>
<keyword evidence="1" id="KW-0472">Membrane</keyword>
<sequence>MLYTRKTTILKRLVFTGWTTGAKPGKSAFMYSKSEGYTFPNMLLSLLVFILIAAAFPLFLSFSLKLTVPAKDLRPFEWHLAVKQLQREFAEGRDFVIKPQEISFKNTNGQTVSYQKYASLIRRQVDGKGHEVILQNIYSISFLEVRGGTMLTVNSLARKEYTASFRSFAGVGI</sequence>
<keyword evidence="1" id="KW-0812">Transmembrane</keyword>
<name>A0A7X2J0R1_9BACI</name>
<keyword evidence="3" id="KW-1185">Reference proteome</keyword>
<dbReference type="Pfam" id="PF15980">
    <property type="entry name" value="ComGF"/>
    <property type="match status" value="1"/>
</dbReference>
<dbReference type="EMBL" id="WKKI01000018">
    <property type="protein sequence ID" value="MRX72613.1"/>
    <property type="molecule type" value="Genomic_DNA"/>
</dbReference>
<dbReference type="Proteomes" id="UP000448867">
    <property type="component" value="Unassembled WGS sequence"/>
</dbReference>
<dbReference type="AlphaFoldDB" id="A0A7X2J0R1"/>
<dbReference type="NCBIfam" id="NF041002">
    <property type="entry name" value="pilin_ComGF"/>
    <property type="match status" value="1"/>
</dbReference>
<dbReference type="InterPro" id="IPR016977">
    <property type="entry name" value="ComGF"/>
</dbReference>